<feature type="region of interest" description="Disordered" evidence="12">
    <location>
        <begin position="374"/>
        <end position="396"/>
    </location>
</feature>
<keyword evidence="9 10" id="KW-0472">Membrane</keyword>
<keyword evidence="5" id="KW-0677">Repeat</keyword>
<dbReference type="SMART" id="SM00320">
    <property type="entry name" value="WD40"/>
    <property type="match status" value="7"/>
</dbReference>
<dbReference type="Pfam" id="PF04053">
    <property type="entry name" value="B-prop_COPA_B_2nd"/>
    <property type="match status" value="1"/>
</dbReference>
<dbReference type="SUPFAM" id="SSF50978">
    <property type="entry name" value="WD40 repeat-like"/>
    <property type="match status" value="1"/>
</dbReference>
<dbReference type="GO" id="GO:0030126">
    <property type="term" value="C:COPI vesicle coat"/>
    <property type="evidence" value="ECO:0007669"/>
    <property type="project" value="UniProtKB-UniRule"/>
</dbReference>
<evidence type="ECO:0000256" key="9">
    <source>
        <dbReference type="ARBA" id="ARBA00023136"/>
    </source>
</evidence>
<evidence type="ECO:0000256" key="2">
    <source>
        <dbReference type="ARBA" id="ARBA00022448"/>
    </source>
</evidence>
<feature type="domain" description="COPA/B second beta-propeller" evidence="13">
    <location>
        <begin position="416"/>
        <end position="591"/>
    </location>
</feature>
<keyword evidence="2 10" id="KW-0813">Transport</keyword>
<keyword evidence="17" id="KW-1185">Reference proteome</keyword>
<feature type="compositionally biased region" description="Low complexity" evidence="12">
    <location>
        <begin position="374"/>
        <end position="383"/>
    </location>
</feature>
<dbReference type="Gene3D" id="1.25.40.470">
    <property type="match status" value="1"/>
</dbReference>
<reference evidence="16 17" key="1">
    <citation type="submission" date="2024-10" db="EMBL/GenBank/DDBJ databases">
        <title>Updated reference genomes for cyclostephanoid diatoms.</title>
        <authorList>
            <person name="Roberts W.R."/>
            <person name="Alverson A.J."/>
        </authorList>
    </citation>
    <scope>NUCLEOTIDE SEQUENCE [LARGE SCALE GENOMIC DNA]</scope>
    <source>
        <strain evidence="16 17">AJA232-27</strain>
    </source>
</reference>
<dbReference type="FunFam" id="2.130.10.10:FF:000010">
    <property type="entry name" value="Coatomer subunit alpha"/>
    <property type="match status" value="1"/>
</dbReference>
<evidence type="ECO:0000256" key="7">
    <source>
        <dbReference type="ARBA" id="ARBA00022927"/>
    </source>
</evidence>
<comment type="caution">
    <text evidence="16">The sequence shown here is derived from an EMBL/GenBank/DDBJ whole genome shotgun (WGS) entry which is preliminary data.</text>
</comment>
<dbReference type="PROSITE" id="PS50294">
    <property type="entry name" value="WD_REPEATS_REGION"/>
    <property type="match status" value="5"/>
</dbReference>
<comment type="subcellular location">
    <subcellularLocation>
        <location evidence="10">Cytoplasm</location>
    </subcellularLocation>
    <subcellularLocation>
        <location evidence="1 10">Golgi apparatus membrane</location>
        <topology evidence="1 10">Peripheral membrane protein</topology>
        <orientation evidence="1">Cytoplasmic side</orientation>
    </subcellularLocation>
</comment>
<dbReference type="GO" id="GO:0016192">
    <property type="term" value="P:vesicle-mediated transport"/>
    <property type="evidence" value="ECO:0007669"/>
    <property type="project" value="UniProtKB-KW"/>
</dbReference>
<dbReference type="PIRSF" id="PIRSF003354">
    <property type="entry name" value="Coatomer_alpha_subunit"/>
    <property type="match status" value="1"/>
</dbReference>
<dbReference type="EMBL" id="JALLBG020000075">
    <property type="protein sequence ID" value="KAL3767572.1"/>
    <property type="molecule type" value="Genomic_DNA"/>
</dbReference>
<evidence type="ECO:0000259" key="13">
    <source>
        <dbReference type="Pfam" id="PF04053"/>
    </source>
</evidence>
<dbReference type="PROSITE" id="PS00678">
    <property type="entry name" value="WD_REPEATS_1"/>
    <property type="match status" value="1"/>
</dbReference>
<evidence type="ECO:0000256" key="5">
    <source>
        <dbReference type="ARBA" id="ARBA00022737"/>
    </source>
</evidence>
<feature type="domain" description="Coatomer alpha subunit C-terminal" evidence="14">
    <location>
        <begin position="866"/>
        <end position="1249"/>
    </location>
</feature>
<gene>
    <name evidence="16" type="ORF">ACHAWU_000235</name>
</gene>
<protein>
    <recommendedName>
        <fullName evidence="10">Coatomer subunit alpha</fullName>
    </recommendedName>
</protein>
<evidence type="ECO:0000259" key="15">
    <source>
        <dbReference type="Pfam" id="PF23953"/>
    </source>
</evidence>
<dbReference type="GO" id="GO:0000139">
    <property type="term" value="C:Golgi membrane"/>
    <property type="evidence" value="ECO:0007669"/>
    <property type="project" value="UniProtKB-SubCell"/>
</dbReference>
<evidence type="ECO:0000256" key="10">
    <source>
        <dbReference type="PIRNR" id="PIRNR003354"/>
    </source>
</evidence>
<evidence type="ECO:0000256" key="3">
    <source>
        <dbReference type="ARBA" id="ARBA00022490"/>
    </source>
</evidence>
<feature type="repeat" description="WD" evidence="11">
    <location>
        <begin position="47"/>
        <end position="88"/>
    </location>
</feature>
<keyword evidence="3 10" id="KW-0963">Cytoplasm</keyword>
<sequence length="1252" mass="137655">MLTKFESKSARVKGLAFHPVRPWICATLHNGVIQLWDYRVGTVIDRFEEHDGPVRGVDFHLHEPLIVTGGDDYKIKVWDYKLRRCLFTLLGHLDYIRTVEFHPNATQFPWILSASDDQTLRIWHLHKRSCLSVLTGHNHYVMCASFHPSEDLIVSASLDNTVRVWDMSGLRKKQLGGGGFDAGFPSMMDTHNGNRGSTASSTAMNVQAELFGTNDVVVKYVLEGHERGVNWAAFHPTLPLLASAADDRQVKLWRMSETKAWEVDTLRGHANNVSCCLFHPKQELIISNSEDRSIRVWDVSKRVGVQTFRREGDRFWIMAAHRSQNLLAAGHDSGMIVFKLERERPASANGPGDKLYYVRGRELFCHDYARATGGSSGAQEASGPSPPGAPPARAHHVPQYGGSVADGKRGACVGPGVFLGRNRFAILDRQKREIIVKNLNNETTKRVATPLPNIDCLYDGGASGRIILRADDRAVLFEVQSRRVIGELTAPKIKNVVWSPDGSKVALLCKYGVVIANRQLEQLCSISDTVRVKSGAWDVSPTGGTSSNLFVYTTLHHVKYCLPTGDTGTIRTLDNPIYATRVVKDQLFCLDREARSRVISIDTTEARFKLALANKKYGQVMHMVKHSRLCGRAIVAYLQTKGFPEVALHFVRDPQTRFRLALACGNIEAAMESAFSLEQQEGSGNKARDVWGELGSEALRQGNHQVVEMSYQRKKDFDRLSFLYMLTGDSEKLRKMLKISNMRNDIMGRYHNALLLGDAAERVAVLESSGNLPLAYISAKLHGLEEVADRIKVAIETQDGSVEGLMDKIPIGTKKAGRLLQPPTPIVRAGNWPTLEIKKTTLEDLSAADAGDEYEEEEAAPVRSEMMAETPWDDDFGAEGGDAGLGGADDDYDVGDDMGWGDDEGLDDLGDFGEDTKAAPVDEMAGLNDISDDTGFQMPASGRPAAGCWVANSSHAADHMAAGAASSAMQLLHRQIAASDFSALKEPMIGCYLGSTVSLPGIPGSGSMSLPLMRNDASGHPGNESLPRISSNMRSLVAGVRQGYKHFQTGKFNDAMKSFSDVMAQIPLTVTDNRNEANEIKEILEICREYITAIRIKGAMTAAGDDPVRATELSAYFTHCNLQPVHLLLALRSAMGTAFKHKNYIVAASMARRLLELPDMKSERNADLRMKATKVLQKSEQMARNEHTLNYNENAAFTIDCKDFVPIYTGEDCVKSSYSGSAYKGSEMKGKVCLTDGFSTVGVETIGLVTGK</sequence>
<dbReference type="InterPro" id="IPR050844">
    <property type="entry name" value="Coatomer_complex_subunit"/>
</dbReference>
<keyword evidence="7 10" id="KW-0653">Protein transport</keyword>
<accession>A0ABD3MZ60</accession>
<comment type="function">
    <text evidence="10">The coatomer is a cytosolic protein complex that binds to dilysine motifs and reversibly associates with Golgi non-clathrin-coated vesicles, which further mediate biosynthetic protein transport from the ER, via the Golgi up to the trans Golgi network.</text>
</comment>
<evidence type="ECO:0000313" key="17">
    <source>
        <dbReference type="Proteomes" id="UP001530293"/>
    </source>
</evidence>
<dbReference type="InterPro" id="IPR001680">
    <property type="entry name" value="WD40_rpt"/>
</dbReference>
<dbReference type="InterPro" id="IPR036322">
    <property type="entry name" value="WD40_repeat_dom_sf"/>
</dbReference>
<feature type="repeat" description="WD" evidence="11">
    <location>
        <begin position="222"/>
        <end position="263"/>
    </location>
</feature>
<dbReference type="PANTHER" id="PTHR19876:SF1">
    <property type="entry name" value="COATOMER SUBUNIT ALPHA"/>
    <property type="match status" value="1"/>
</dbReference>
<dbReference type="CDD" id="cd00200">
    <property type="entry name" value="WD40"/>
    <property type="match status" value="1"/>
</dbReference>
<dbReference type="InterPro" id="IPR047312">
    <property type="entry name" value="Coatomer_alpha_WD-assoc_reg"/>
</dbReference>
<keyword evidence="6 10" id="KW-0931">ER-Golgi transport</keyword>
<dbReference type="InterPro" id="IPR020472">
    <property type="entry name" value="WD40_PAC1"/>
</dbReference>
<dbReference type="GO" id="GO:0006886">
    <property type="term" value="P:intracellular protein transport"/>
    <property type="evidence" value="ECO:0007669"/>
    <property type="project" value="UniProtKB-UniRule"/>
</dbReference>
<keyword evidence="8 10" id="KW-0333">Golgi apparatus</keyword>
<feature type="repeat" description="WD" evidence="11">
    <location>
        <begin position="266"/>
        <end position="307"/>
    </location>
</feature>
<dbReference type="CDD" id="cd22948">
    <property type="entry name" value="Coatomer_WDAD_alpha"/>
    <property type="match status" value="1"/>
</dbReference>
<dbReference type="InterPro" id="IPR056176">
    <property type="entry name" value="TPR_COPA_B"/>
</dbReference>
<dbReference type="PANTHER" id="PTHR19876">
    <property type="entry name" value="COATOMER"/>
    <property type="match status" value="1"/>
</dbReference>
<evidence type="ECO:0000256" key="6">
    <source>
        <dbReference type="ARBA" id="ARBA00022892"/>
    </source>
</evidence>
<dbReference type="InterPro" id="IPR019775">
    <property type="entry name" value="WD40_repeat_CS"/>
</dbReference>
<proteinExistence type="predicted"/>
<evidence type="ECO:0000256" key="12">
    <source>
        <dbReference type="SAM" id="MobiDB-lite"/>
    </source>
</evidence>
<evidence type="ECO:0000313" key="16">
    <source>
        <dbReference type="EMBL" id="KAL3767572.1"/>
    </source>
</evidence>
<dbReference type="Pfam" id="PF00400">
    <property type="entry name" value="WD40"/>
    <property type="match status" value="6"/>
</dbReference>
<dbReference type="PRINTS" id="PR00320">
    <property type="entry name" value="GPROTEINBRPT"/>
</dbReference>
<dbReference type="InterPro" id="IPR010714">
    <property type="entry name" value="Coatomer_asu_C"/>
</dbReference>
<feature type="repeat" description="WD" evidence="11">
    <location>
        <begin position="89"/>
        <end position="133"/>
    </location>
</feature>
<feature type="repeat" description="WD" evidence="11">
    <location>
        <begin position="134"/>
        <end position="168"/>
    </location>
</feature>
<dbReference type="PROSITE" id="PS50082">
    <property type="entry name" value="WD_REPEATS_2"/>
    <property type="match status" value="5"/>
</dbReference>
<evidence type="ECO:0000256" key="1">
    <source>
        <dbReference type="ARBA" id="ARBA00004255"/>
    </source>
</evidence>
<dbReference type="InterPro" id="IPR015943">
    <property type="entry name" value="WD40/YVTN_repeat-like_dom_sf"/>
</dbReference>
<evidence type="ECO:0000256" key="4">
    <source>
        <dbReference type="ARBA" id="ARBA00022574"/>
    </source>
</evidence>
<evidence type="ECO:0000256" key="11">
    <source>
        <dbReference type="PROSITE-ProRule" id="PRU00221"/>
    </source>
</evidence>
<dbReference type="InterPro" id="IPR006692">
    <property type="entry name" value="Beta-prop_COPA/B_2nd"/>
</dbReference>
<dbReference type="Proteomes" id="UP001530293">
    <property type="component" value="Unassembled WGS sequence"/>
</dbReference>
<dbReference type="SUPFAM" id="SSF63829">
    <property type="entry name" value="Calcium-dependent phosphotriesterase"/>
    <property type="match status" value="1"/>
</dbReference>
<keyword evidence="4 11" id="KW-0853">WD repeat</keyword>
<dbReference type="AlphaFoldDB" id="A0ABD3MZ60"/>
<evidence type="ECO:0000256" key="8">
    <source>
        <dbReference type="ARBA" id="ARBA00023034"/>
    </source>
</evidence>
<dbReference type="Gene3D" id="2.130.10.10">
    <property type="entry name" value="YVTN repeat-like/Quinoprotein amine dehydrogenase"/>
    <property type="match status" value="1"/>
</dbReference>
<feature type="domain" description="COPA/B TPR" evidence="15">
    <location>
        <begin position="633"/>
        <end position="789"/>
    </location>
</feature>
<dbReference type="FunFam" id="1.25.40.470:FF:000002">
    <property type="entry name" value="Coatomer subunit alpha"/>
    <property type="match status" value="1"/>
</dbReference>
<dbReference type="Pfam" id="PF23953">
    <property type="entry name" value="TPR_COPA_B"/>
    <property type="match status" value="1"/>
</dbReference>
<comment type="subunit">
    <text evidence="10">Oligomeric complex that consists of at least the alpha, beta, beta', gamma, delta, epsilon and zeta subunits.</text>
</comment>
<evidence type="ECO:0000259" key="14">
    <source>
        <dbReference type="Pfam" id="PF06957"/>
    </source>
</evidence>
<name>A0ABD3MZ60_9STRA</name>
<dbReference type="InterPro" id="IPR016391">
    <property type="entry name" value="Coatomer_asu"/>
</dbReference>
<dbReference type="Pfam" id="PF06957">
    <property type="entry name" value="COPI_C"/>
    <property type="match status" value="1"/>
</dbReference>
<organism evidence="16 17">
    <name type="scientific">Discostella pseudostelligera</name>
    <dbReference type="NCBI Taxonomy" id="259834"/>
    <lineage>
        <taxon>Eukaryota</taxon>
        <taxon>Sar</taxon>
        <taxon>Stramenopiles</taxon>
        <taxon>Ochrophyta</taxon>
        <taxon>Bacillariophyta</taxon>
        <taxon>Coscinodiscophyceae</taxon>
        <taxon>Thalassiosirophycidae</taxon>
        <taxon>Stephanodiscales</taxon>
        <taxon>Stephanodiscaceae</taxon>
        <taxon>Discostella</taxon>
    </lineage>
</organism>